<reference evidence="2" key="1">
    <citation type="journal article" date="2023" name="G3 (Bethesda)">
        <title>Genome assembly and association tests identify interacting loci associated with vigor, precocity, and sex in interspecific pistachio rootstocks.</title>
        <authorList>
            <person name="Palmer W."/>
            <person name="Jacygrad E."/>
            <person name="Sagayaradj S."/>
            <person name="Cavanaugh K."/>
            <person name="Han R."/>
            <person name="Bertier L."/>
            <person name="Beede B."/>
            <person name="Kafkas S."/>
            <person name="Golino D."/>
            <person name="Preece J."/>
            <person name="Michelmore R."/>
        </authorList>
    </citation>
    <scope>NUCLEOTIDE SEQUENCE [LARGE SCALE GENOMIC DNA]</scope>
</reference>
<evidence type="ECO:0000313" key="1">
    <source>
        <dbReference type="EMBL" id="KAJ0007791.1"/>
    </source>
</evidence>
<keyword evidence="2" id="KW-1185">Reference proteome</keyword>
<evidence type="ECO:0000313" key="2">
    <source>
        <dbReference type="Proteomes" id="UP001163603"/>
    </source>
</evidence>
<sequence>MATTSNLLFLIVLHATALSLIGCYAANQLSSKKLLFVFGDSLFDPGNNQYLNNSMPSASTSWPYGMNMNNKSTGRLSDGLLVPDFVALFANLPLDPPCMQPRADLTNGANFASAGAGVLGESNGVMNLNAQLTNFKKVVSRKGKLHVATVYNGKNCGVGSYKLCKNPSEYVFFDGGHTTQKTNRQLAELLWSGVPNVTGPYNVKQLFEFP</sequence>
<protein>
    <submittedName>
        <fullName evidence="1">Uncharacterized protein</fullName>
    </submittedName>
</protein>
<name>A0ACC0X247_9ROSI</name>
<accession>A0ACC0X247</accession>
<organism evidence="1 2">
    <name type="scientific">Pistacia integerrima</name>
    <dbReference type="NCBI Taxonomy" id="434235"/>
    <lineage>
        <taxon>Eukaryota</taxon>
        <taxon>Viridiplantae</taxon>
        <taxon>Streptophyta</taxon>
        <taxon>Embryophyta</taxon>
        <taxon>Tracheophyta</taxon>
        <taxon>Spermatophyta</taxon>
        <taxon>Magnoliopsida</taxon>
        <taxon>eudicotyledons</taxon>
        <taxon>Gunneridae</taxon>
        <taxon>Pentapetalae</taxon>
        <taxon>rosids</taxon>
        <taxon>malvids</taxon>
        <taxon>Sapindales</taxon>
        <taxon>Anacardiaceae</taxon>
        <taxon>Pistacia</taxon>
    </lineage>
</organism>
<dbReference type="EMBL" id="CM047750">
    <property type="protein sequence ID" value="KAJ0007791.1"/>
    <property type="molecule type" value="Genomic_DNA"/>
</dbReference>
<proteinExistence type="predicted"/>
<comment type="caution">
    <text evidence="1">The sequence shown here is derived from an EMBL/GenBank/DDBJ whole genome shotgun (WGS) entry which is preliminary data.</text>
</comment>
<gene>
    <name evidence="1" type="ORF">Pint_29359</name>
</gene>
<dbReference type="Proteomes" id="UP001163603">
    <property type="component" value="Chromosome 15"/>
</dbReference>